<feature type="region of interest" description="Disordered" evidence="1">
    <location>
        <begin position="102"/>
        <end position="158"/>
    </location>
</feature>
<keyword evidence="2" id="KW-0472">Membrane</keyword>
<dbReference type="PANTHER" id="PTHR46876:SF1">
    <property type="entry name" value="LOW-DENSITY LIPOPROTEIN RECEPTOR-RELATED PROTEIN 11"/>
    <property type="match status" value="1"/>
</dbReference>
<feature type="region of interest" description="Disordered" evidence="1">
    <location>
        <begin position="1"/>
        <end position="26"/>
    </location>
</feature>
<protein>
    <submittedName>
        <fullName evidence="3">Uncharacterized protein</fullName>
    </submittedName>
</protein>
<dbReference type="OrthoDB" id="10037294at2759"/>
<evidence type="ECO:0000256" key="2">
    <source>
        <dbReference type="SAM" id="Phobius"/>
    </source>
</evidence>
<keyword evidence="2" id="KW-1133">Transmembrane helix</keyword>
<keyword evidence="2" id="KW-0812">Transmembrane</keyword>
<evidence type="ECO:0000313" key="3">
    <source>
        <dbReference type="EMBL" id="ENN76141.1"/>
    </source>
</evidence>
<dbReference type="EMBL" id="KB740986">
    <property type="protein sequence ID" value="ENN76141.1"/>
    <property type="molecule type" value="Genomic_DNA"/>
</dbReference>
<dbReference type="AlphaFoldDB" id="N6U664"/>
<feature type="compositionally biased region" description="Low complexity" evidence="1">
    <location>
        <begin position="13"/>
        <end position="25"/>
    </location>
</feature>
<accession>N6U664</accession>
<sequence length="244" mass="26981">MRRDNQPFPYFVQEQQQQQLPTQQQKTAIYSNPYQDADVVRPPVRMFDPVGGASWGANWGAPVPQLPPYPEVRRHGDAPALPAELQYPEYRGRPANYYADRQPETWPAERYAPPSGYGGLEAAAPGAPKPQESAAGLRDQQQQLAHDLQHSKEGAQASRVVVKVAPRPQYAEPYKMAVEDTQDGQAGIPRGAILSLTIGPAGLVLTAVMAILIGCRLRVVRRRLRKGENGYAHDADYLVNGMYL</sequence>
<gene>
    <name evidence="3" type="ORF">YQE_07314</name>
</gene>
<evidence type="ECO:0000256" key="1">
    <source>
        <dbReference type="SAM" id="MobiDB-lite"/>
    </source>
</evidence>
<organism evidence="3">
    <name type="scientific">Dendroctonus ponderosae</name>
    <name type="common">Mountain pine beetle</name>
    <dbReference type="NCBI Taxonomy" id="77166"/>
    <lineage>
        <taxon>Eukaryota</taxon>
        <taxon>Metazoa</taxon>
        <taxon>Ecdysozoa</taxon>
        <taxon>Arthropoda</taxon>
        <taxon>Hexapoda</taxon>
        <taxon>Insecta</taxon>
        <taxon>Pterygota</taxon>
        <taxon>Neoptera</taxon>
        <taxon>Endopterygota</taxon>
        <taxon>Coleoptera</taxon>
        <taxon>Polyphaga</taxon>
        <taxon>Cucujiformia</taxon>
        <taxon>Curculionidae</taxon>
        <taxon>Scolytinae</taxon>
        <taxon>Dendroctonus</taxon>
    </lineage>
</organism>
<name>N6U664_DENPD</name>
<dbReference type="HOGENOM" id="CLU_1139023_0_0_1"/>
<feature type="non-terminal residue" evidence="3">
    <location>
        <position position="1"/>
    </location>
</feature>
<reference evidence="3" key="1">
    <citation type="journal article" date="2013" name="Genome Biol.">
        <title>Draft genome of the mountain pine beetle, Dendroctonus ponderosae Hopkins, a major forest pest.</title>
        <authorList>
            <person name="Keeling C.I."/>
            <person name="Yuen M.M."/>
            <person name="Liao N.Y."/>
            <person name="Docking T.R."/>
            <person name="Chan S.K."/>
            <person name="Taylor G.A."/>
            <person name="Palmquist D.L."/>
            <person name="Jackman S.D."/>
            <person name="Nguyen A."/>
            <person name="Li M."/>
            <person name="Henderson H."/>
            <person name="Janes J.K."/>
            <person name="Zhao Y."/>
            <person name="Pandoh P."/>
            <person name="Moore R."/>
            <person name="Sperling F.A."/>
            <person name="Huber D.P."/>
            <person name="Birol I."/>
            <person name="Jones S.J."/>
            <person name="Bohlmann J."/>
        </authorList>
    </citation>
    <scope>NUCLEOTIDE SEQUENCE</scope>
</reference>
<feature type="transmembrane region" description="Helical" evidence="2">
    <location>
        <begin position="192"/>
        <end position="215"/>
    </location>
</feature>
<proteinExistence type="predicted"/>
<dbReference type="PANTHER" id="PTHR46876">
    <property type="entry name" value="LOW-DENSITY LIPOPROTEIN RECEPTOR-RELATED PROTEIN 11"/>
    <property type="match status" value="1"/>
</dbReference>